<comment type="caution">
    <text evidence="8">The sequence shown here is derived from an EMBL/GenBank/DDBJ whole genome shotgun (WGS) entry which is preliminary data.</text>
</comment>
<protein>
    <recommendedName>
        <fullName evidence="10">Prolipoprotein diacylglyceryl transferase</fullName>
    </recommendedName>
</protein>
<dbReference type="Proteomes" id="UP000285138">
    <property type="component" value="Unassembled WGS sequence"/>
</dbReference>
<feature type="non-terminal residue" evidence="8">
    <location>
        <position position="244"/>
    </location>
</feature>
<keyword evidence="3" id="KW-0808">Transferase</keyword>
<proteinExistence type="inferred from homology"/>
<gene>
    <name evidence="8" type="ORF">D5R97_00690</name>
</gene>
<evidence type="ECO:0008006" key="10">
    <source>
        <dbReference type="Google" id="ProtNLM"/>
    </source>
</evidence>
<dbReference type="InterPro" id="IPR001640">
    <property type="entry name" value="Lgt"/>
</dbReference>
<dbReference type="AlphaFoldDB" id="A0A424YIN5"/>
<evidence type="ECO:0000256" key="1">
    <source>
        <dbReference type="ARBA" id="ARBA00007150"/>
    </source>
</evidence>
<dbReference type="GO" id="GO:0005886">
    <property type="term" value="C:plasma membrane"/>
    <property type="evidence" value="ECO:0007669"/>
    <property type="project" value="InterPro"/>
</dbReference>
<keyword evidence="2" id="KW-1003">Cell membrane</keyword>
<feature type="transmembrane region" description="Helical" evidence="7">
    <location>
        <begin position="50"/>
        <end position="72"/>
    </location>
</feature>
<evidence type="ECO:0000256" key="4">
    <source>
        <dbReference type="ARBA" id="ARBA00022692"/>
    </source>
</evidence>
<dbReference type="GO" id="GO:0008961">
    <property type="term" value="F:phosphatidylglycerol-prolipoprotein diacylglyceryl transferase activity"/>
    <property type="evidence" value="ECO:0007669"/>
    <property type="project" value="InterPro"/>
</dbReference>
<dbReference type="EMBL" id="QZAA01000029">
    <property type="protein sequence ID" value="RQD78264.1"/>
    <property type="molecule type" value="Genomic_DNA"/>
</dbReference>
<evidence type="ECO:0000256" key="7">
    <source>
        <dbReference type="SAM" id="Phobius"/>
    </source>
</evidence>
<keyword evidence="5 7" id="KW-1133">Transmembrane helix</keyword>
<keyword evidence="4 7" id="KW-0812">Transmembrane</keyword>
<organism evidence="8 9">
    <name type="scientific">Candidatus Syntrophonatronum acetioxidans</name>
    <dbReference type="NCBI Taxonomy" id="1795816"/>
    <lineage>
        <taxon>Bacteria</taxon>
        <taxon>Bacillati</taxon>
        <taxon>Bacillota</taxon>
        <taxon>Clostridia</taxon>
        <taxon>Eubacteriales</taxon>
        <taxon>Syntrophomonadaceae</taxon>
        <taxon>Candidatus Syntrophonatronum</taxon>
    </lineage>
</organism>
<evidence type="ECO:0000256" key="6">
    <source>
        <dbReference type="ARBA" id="ARBA00023136"/>
    </source>
</evidence>
<evidence type="ECO:0000313" key="9">
    <source>
        <dbReference type="Proteomes" id="UP000285138"/>
    </source>
</evidence>
<keyword evidence="6 7" id="KW-0472">Membrane</keyword>
<dbReference type="PANTHER" id="PTHR30589:SF0">
    <property type="entry name" value="PHOSPHATIDYLGLYCEROL--PROLIPOPROTEIN DIACYLGLYCERYL TRANSFERASE"/>
    <property type="match status" value="1"/>
</dbReference>
<feature type="transmembrane region" description="Helical" evidence="7">
    <location>
        <begin position="92"/>
        <end position="112"/>
    </location>
</feature>
<feature type="transmembrane region" description="Helical" evidence="7">
    <location>
        <begin position="20"/>
        <end position="38"/>
    </location>
</feature>
<evidence type="ECO:0000256" key="3">
    <source>
        <dbReference type="ARBA" id="ARBA00022679"/>
    </source>
</evidence>
<accession>A0A424YIN5</accession>
<feature type="transmembrane region" description="Helical" evidence="7">
    <location>
        <begin position="124"/>
        <end position="148"/>
    </location>
</feature>
<reference evidence="8 9" key="1">
    <citation type="submission" date="2018-08" db="EMBL/GenBank/DDBJ databases">
        <title>The metabolism and importance of syntrophic acetate oxidation coupled to methane or sulfide production in haloalkaline environments.</title>
        <authorList>
            <person name="Timmers P.H.A."/>
            <person name="Vavourakis C.D."/>
            <person name="Sorokin D.Y."/>
            <person name="Sinninghe Damste J.S."/>
            <person name="Muyzer G."/>
            <person name="Stams A.J.M."/>
            <person name="Plugge C.M."/>
        </authorList>
    </citation>
    <scope>NUCLEOTIDE SEQUENCE [LARGE SCALE GENOMIC DNA]</scope>
    <source>
        <strain evidence="8">MSAO_Bac1</strain>
    </source>
</reference>
<evidence type="ECO:0000256" key="5">
    <source>
        <dbReference type="ARBA" id="ARBA00022989"/>
    </source>
</evidence>
<dbReference type="Pfam" id="PF01790">
    <property type="entry name" value="LGT"/>
    <property type="match status" value="1"/>
</dbReference>
<dbReference type="PANTHER" id="PTHR30589">
    <property type="entry name" value="PROLIPOPROTEIN DIACYLGLYCERYL TRANSFERASE"/>
    <property type="match status" value="1"/>
</dbReference>
<sequence length="244" mass="27291">MYPILYELIIEGEKILTLGSYRFFGMVAAGYMLLWAGMYLKRCNLAPLKIVAVIIAVITAFFAGSRLLYVLLYLPGIMEEPHLVFDLSLRNFALHGGLFFSLFTWWLVARLWKLPFLKLTDKLVPHVGLAIGIMRAGCFLNGCCYGRVTRVPWGINVPLLSSAHLAQIYGDFQTILAPPRPVHPTQLYEMGAALTASLAAWLVLRRRKQEGLAVAVFGLVLSAGRFITFFFRSFPVAEGISNMI</sequence>
<evidence type="ECO:0000256" key="2">
    <source>
        <dbReference type="ARBA" id="ARBA00022475"/>
    </source>
</evidence>
<comment type="similarity">
    <text evidence="1">Belongs to the Lgt family.</text>
</comment>
<name>A0A424YIN5_9FIRM</name>
<evidence type="ECO:0000313" key="8">
    <source>
        <dbReference type="EMBL" id="RQD78264.1"/>
    </source>
</evidence>
<feature type="transmembrane region" description="Helical" evidence="7">
    <location>
        <begin position="187"/>
        <end position="204"/>
    </location>
</feature>
<feature type="transmembrane region" description="Helical" evidence="7">
    <location>
        <begin position="211"/>
        <end position="231"/>
    </location>
</feature>
<dbReference type="GO" id="GO:0042158">
    <property type="term" value="P:lipoprotein biosynthetic process"/>
    <property type="evidence" value="ECO:0007669"/>
    <property type="project" value="InterPro"/>
</dbReference>